<reference evidence="2" key="1">
    <citation type="submission" date="2016-04" db="EMBL/GenBank/DDBJ databases">
        <authorList>
            <person name="Evans L.H."/>
            <person name="Alamgir A."/>
            <person name="Owens N."/>
            <person name="Weber N.D."/>
            <person name="Virtaneva K."/>
            <person name="Barbian K."/>
            <person name="Babar A."/>
            <person name="Rosenke K."/>
        </authorList>
    </citation>
    <scope>NUCLEOTIDE SEQUENCE</scope>
    <source>
        <strain evidence="2">Nono1</strain>
    </source>
</reference>
<sequence>MSKLISLGAGLALGATVLAAPPTAAAAPPEGAYWHTRSVTSLAHPWRFGSKSDSYGLMQHRVSETWTAPDGKSWFGYRELGTVPATAADKQAWQRHGSPAKWSRSIDGKVVKLSTQPAKGSVGPVRQERNQFWLAGQWLTYDEVQRLPADPARLKDWLTRAGQVFGIADGSMANWLKSSLPHLLHAVPAPKEVRAAAYQALLTQPGARAGGAAKDTLGRTGTTVVIESTSGTGKKASTAVQRLIVDTGRMVLLSEGREVVVGGEPVGGKSYTETFAEVGWTDSRPAVPALP</sequence>
<gene>
    <name evidence="2" type="ORF">BN4615_P946</name>
</gene>
<proteinExistence type="predicted"/>
<evidence type="ECO:0000256" key="1">
    <source>
        <dbReference type="SAM" id="SignalP"/>
    </source>
</evidence>
<feature type="signal peptide" evidence="1">
    <location>
        <begin position="1"/>
        <end position="26"/>
    </location>
</feature>
<name>A0A1M4DY20_9ACTN</name>
<evidence type="ECO:0008006" key="3">
    <source>
        <dbReference type="Google" id="ProtNLM"/>
    </source>
</evidence>
<evidence type="ECO:0000313" key="2">
    <source>
        <dbReference type="EMBL" id="SBO91432.1"/>
    </source>
</evidence>
<protein>
    <recommendedName>
        <fullName evidence="3">Secreted protein</fullName>
    </recommendedName>
</protein>
<organism evidence="2">
    <name type="scientific">Nonomuraea gerenzanensis</name>
    <dbReference type="NCBI Taxonomy" id="93944"/>
    <lineage>
        <taxon>Bacteria</taxon>
        <taxon>Bacillati</taxon>
        <taxon>Actinomycetota</taxon>
        <taxon>Actinomycetes</taxon>
        <taxon>Streptosporangiales</taxon>
        <taxon>Streptosporangiaceae</taxon>
        <taxon>Nonomuraea</taxon>
    </lineage>
</organism>
<keyword evidence="1" id="KW-0732">Signal</keyword>
<feature type="chain" id="PRO_5013087024" description="Secreted protein" evidence="1">
    <location>
        <begin position="27"/>
        <end position="291"/>
    </location>
</feature>
<accession>A0A1M4DY20</accession>
<dbReference type="AlphaFoldDB" id="A0A1M4DY20"/>
<dbReference type="EMBL" id="LT559118">
    <property type="protein sequence ID" value="SBO91432.1"/>
    <property type="molecule type" value="Genomic_DNA"/>
</dbReference>